<evidence type="ECO:0008006" key="4">
    <source>
        <dbReference type="Google" id="ProtNLM"/>
    </source>
</evidence>
<dbReference type="Proteomes" id="UP000254834">
    <property type="component" value="Chromosome"/>
</dbReference>
<dbReference type="KEGG" id="cdes:C0J27_01895"/>
<dbReference type="AlphaFoldDB" id="A0A345ZB29"/>
<evidence type="ECO:0000313" key="2">
    <source>
        <dbReference type="EMBL" id="AXK60496.1"/>
    </source>
</evidence>
<sequence length="213" mass="24369">MVKFYYLKKLYKQFKKLFIKGLIFILPIAITVSLFNFCFNLIISWLVPLRRLHVPMLEAIPYYEILVVVLFIVAVGLFLQAFILKPIIQFVEDIFGKIPLIRTVYFGTKQLIAAFSGQEKSSFKDVVYVEFPRPGIYSLGFLTSEVQPEIAPDTNQTYYNIYIPTTPNPTTGFFVILTRDQFKHANISRQDAVALIISGGILQPGKAKEVDKD</sequence>
<dbReference type="OrthoDB" id="9780267at2"/>
<dbReference type="RefSeq" id="WP_115585511.1">
    <property type="nucleotide sequence ID" value="NZ_CP025544.1"/>
</dbReference>
<feature type="transmembrane region" description="Helical" evidence="1">
    <location>
        <begin position="21"/>
        <end position="47"/>
    </location>
</feature>
<gene>
    <name evidence="2" type="ORF">C0J27_01895</name>
</gene>
<name>A0A345ZB29_9BACT</name>
<proteinExistence type="predicted"/>
<evidence type="ECO:0000256" key="1">
    <source>
        <dbReference type="SAM" id="Phobius"/>
    </source>
</evidence>
<reference evidence="2 3" key="1">
    <citation type="submission" date="2017-12" db="EMBL/GenBank/DDBJ databases">
        <title>Chromulinavorax destructans is a abundant pathogen of dominant heterotrophic picoflagllates.</title>
        <authorList>
            <person name="Deeg C.M."/>
            <person name="Zimmer M."/>
            <person name="Suttle C.A."/>
        </authorList>
    </citation>
    <scope>NUCLEOTIDE SEQUENCE [LARGE SCALE GENOMIC DNA]</scope>
    <source>
        <strain evidence="2 3">SeV1</strain>
    </source>
</reference>
<keyword evidence="1" id="KW-1133">Transmembrane helix</keyword>
<dbReference type="InterPro" id="IPR007462">
    <property type="entry name" value="COV1-like"/>
</dbReference>
<keyword evidence="1" id="KW-0812">Transmembrane</keyword>
<protein>
    <recommendedName>
        <fullName evidence="4">DUF502 domain-containing protein</fullName>
    </recommendedName>
</protein>
<dbReference type="EMBL" id="CP025544">
    <property type="protein sequence ID" value="AXK60496.1"/>
    <property type="molecule type" value="Genomic_DNA"/>
</dbReference>
<dbReference type="Pfam" id="PF04367">
    <property type="entry name" value="DUF502"/>
    <property type="match status" value="1"/>
</dbReference>
<accession>A0A345ZB29</accession>
<keyword evidence="1" id="KW-0472">Membrane</keyword>
<dbReference type="PANTHER" id="PTHR31876">
    <property type="entry name" value="COV-LIKE PROTEIN 1"/>
    <property type="match status" value="1"/>
</dbReference>
<keyword evidence="3" id="KW-1185">Reference proteome</keyword>
<evidence type="ECO:0000313" key="3">
    <source>
        <dbReference type="Proteomes" id="UP000254834"/>
    </source>
</evidence>
<organism evidence="2 3">
    <name type="scientific">Candidatus Chromulinivorax destructor</name>
    <dbReference type="NCBI Taxonomy" id="2066483"/>
    <lineage>
        <taxon>Bacteria</taxon>
        <taxon>Candidatus Babelota</taxon>
        <taxon>Candidatus Babeliae</taxon>
        <taxon>Candidatus Babeliales</taxon>
        <taxon>Candidatus Chromulinivoraceae</taxon>
        <taxon>Candidatus Chromulinivorax</taxon>
    </lineage>
</organism>
<feature type="transmembrane region" description="Helical" evidence="1">
    <location>
        <begin position="59"/>
        <end position="79"/>
    </location>
</feature>
<dbReference type="PANTHER" id="PTHR31876:SF26">
    <property type="entry name" value="PROTEIN LIKE COV 2"/>
    <property type="match status" value="1"/>
</dbReference>